<dbReference type="OrthoDB" id="401218at2"/>
<dbReference type="GO" id="GO:0004519">
    <property type="term" value="F:endonuclease activity"/>
    <property type="evidence" value="ECO:0007669"/>
    <property type="project" value="UniProtKB-KW"/>
</dbReference>
<dbReference type="EMBL" id="CP030103">
    <property type="protein sequence ID" value="AWX42869.1"/>
    <property type="molecule type" value="Genomic_DNA"/>
</dbReference>
<dbReference type="KEGG" id="mclo:DK849_02235"/>
<keyword evidence="1" id="KW-0540">Nuclease</keyword>
<evidence type="ECO:0000313" key="2">
    <source>
        <dbReference type="Proteomes" id="UP000249865"/>
    </source>
</evidence>
<name>A0A2Z4LM97_9BACT</name>
<accession>A0A2Z4LM97</accession>
<dbReference type="AlphaFoldDB" id="A0A2Z4LM97"/>
<dbReference type="REBASE" id="415614">
    <property type="entry name" value="Mcl10199AIVP"/>
</dbReference>
<keyword evidence="1" id="KW-0378">Hydrolase</keyword>
<organism evidence="1 2">
    <name type="scientific">Metamycoplasma cloacale</name>
    <dbReference type="NCBI Taxonomy" id="92401"/>
    <lineage>
        <taxon>Bacteria</taxon>
        <taxon>Bacillati</taxon>
        <taxon>Mycoplasmatota</taxon>
        <taxon>Mycoplasmoidales</taxon>
        <taxon>Metamycoplasmataceae</taxon>
        <taxon>Metamycoplasma</taxon>
    </lineage>
</organism>
<gene>
    <name evidence="1" type="ORF">DK849_02235</name>
</gene>
<protein>
    <submittedName>
        <fullName evidence="1">Restriction endonuclease</fullName>
    </submittedName>
</protein>
<dbReference type="Proteomes" id="UP000249865">
    <property type="component" value="Chromosome"/>
</dbReference>
<reference evidence="2" key="1">
    <citation type="submission" date="2018-06" db="EMBL/GenBank/DDBJ databases">
        <title>Complete genome sequences of Mycoplasma anatis, M. anseris and M. cloacale type strains.</title>
        <authorList>
            <person name="Grozner D."/>
            <person name="Forro B."/>
            <person name="Sulyok K.M."/>
            <person name="Marton S."/>
            <person name="Kreizinger Z."/>
            <person name="Banyai K."/>
            <person name="Gyuranecz M."/>
        </authorList>
    </citation>
    <scope>NUCLEOTIDE SEQUENCE [LARGE SCALE GENOMIC DNA]</scope>
    <source>
        <strain evidence="2">NCTC 10199</strain>
    </source>
</reference>
<evidence type="ECO:0000313" key="1">
    <source>
        <dbReference type="EMBL" id="AWX42869.1"/>
    </source>
</evidence>
<keyword evidence="2" id="KW-1185">Reference proteome</keyword>
<keyword evidence="1" id="KW-0255">Endonuclease</keyword>
<dbReference type="REBASE" id="415612">
    <property type="entry name" value="Mcl10199ORF2230P"/>
</dbReference>
<proteinExistence type="predicted"/>
<sequence length="235" mass="28215">MKKKYILEDYDSVLTELIENVWKNEIIKFSKINEDGRINSTINEEEAINILLSKYQDIKIFKDWELIIERQPKPRYWYDILIHNRDNTFYCPINIKISNLNRNTADNLNSKEGLYFSLTGKIEEKTPNTWGKYFELLAKNFTEHDSDYFFIIINKNNTSDIFYNSLRRIPHLTSNGNNPPFQCVWSKNRNIEIRTYEESKNYLMSVLYATVLKRAQILKEFRMIFTKHTNIKKKL</sequence>
<dbReference type="RefSeq" id="WP_051622622.1">
    <property type="nucleotide sequence ID" value="NZ_CP030103.1"/>
</dbReference>